<evidence type="ECO:0000313" key="2">
    <source>
        <dbReference type="Proteomes" id="UP000583419"/>
    </source>
</evidence>
<comment type="caution">
    <text evidence="1">The sequence shown here is derived from an EMBL/GenBank/DDBJ whole genome shotgun (WGS) entry which is preliminary data.</text>
</comment>
<reference evidence="1 2" key="1">
    <citation type="submission" date="2020-04" db="EMBL/GenBank/DDBJ databases">
        <authorList>
            <person name="Hitch T.C.A."/>
            <person name="Wylensek D."/>
            <person name="Clavel T."/>
        </authorList>
    </citation>
    <scope>NUCLEOTIDE SEQUENCE [LARGE SCALE GENOMIC DNA]</scope>
    <source>
        <strain evidence="1 2">WCA-130-P53-4B</strain>
    </source>
</reference>
<name>A0A848D8P9_9BIFI</name>
<dbReference type="OrthoDB" id="3243054at2"/>
<organism evidence="1 2">
    <name type="scientific">Bifidobacterium boum</name>
    <dbReference type="NCBI Taxonomy" id="78343"/>
    <lineage>
        <taxon>Bacteria</taxon>
        <taxon>Bacillati</taxon>
        <taxon>Actinomycetota</taxon>
        <taxon>Actinomycetes</taxon>
        <taxon>Bifidobacteriales</taxon>
        <taxon>Bifidobacteriaceae</taxon>
        <taxon>Bifidobacterium</taxon>
    </lineage>
</organism>
<dbReference type="RefSeq" id="WP_026502981.1">
    <property type="nucleotide sequence ID" value="NZ_JABAGJ010000010.1"/>
</dbReference>
<gene>
    <name evidence="1" type="ORF">HF843_07615</name>
</gene>
<sequence length="78" mass="8652">MMKRVFWVAVGVTIGVVAVAKAQAYVKANTPDKARQFLLGPDQNNVMQRTLAGLIEEFNTARKAREAELNRQYSGIAE</sequence>
<evidence type="ECO:0000313" key="1">
    <source>
        <dbReference type="EMBL" id="NMF03028.1"/>
    </source>
</evidence>
<dbReference type="AlphaFoldDB" id="A0A848D8P9"/>
<dbReference type="EMBL" id="JABAGJ010000010">
    <property type="protein sequence ID" value="NMF03028.1"/>
    <property type="molecule type" value="Genomic_DNA"/>
</dbReference>
<proteinExistence type="predicted"/>
<protein>
    <submittedName>
        <fullName evidence="1">Uncharacterized protein</fullName>
    </submittedName>
</protein>
<dbReference type="GeneID" id="303203376"/>
<dbReference type="Proteomes" id="UP000583419">
    <property type="component" value="Unassembled WGS sequence"/>
</dbReference>
<accession>A0A848D8P9</accession>